<reference evidence="2" key="1">
    <citation type="submission" date="2020-07" db="EMBL/GenBank/DDBJ databases">
        <title>Multicomponent nature underlies the extraordinary mechanical properties of spider dragline silk.</title>
        <authorList>
            <person name="Kono N."/>
            <person name="Nakamura H."/>
            <person name="Mori M."/>
            <person name="Yoshida Y."/>
            <person name="Ohtoshi R."/>
            <person name="Malay A.D."/>
            <person name="Moran D.A.P."/>
            <person name="Tomita M."/>
            <person name="Numata K."/>
            <person name="Arakawa K."/>
        </authorList>
    </citation>
    <scope>NUCLEOTIDE SEQUENCE</scope>
</reference>
<dbReference type="AlphaFoldDB" id="A0A8X6FDL1"/>
<keyword evidence="1" id="KW-0472">Membrane</keyword>
<feature type="transmembrane region" description="Helical" evidence="1">
    <location>
        <begin position="107"/>
        <end position="125"/>
    </location>
</feature>
<evidence type="ECO:0000256" key="1">
    <source>
        <dbReference type="SAM" id="Phobius"/>
    </source>
</evidence>
<feature type="transmembrane region" description="Helical" evidence="1">
    <location>
        <begin position="237"/>
        <end position="257"/>
    </location>
</feature>
<keyword evidence="1" id="KW-1133">Transmembrane helix</keyword>
<evidence type="ECO:0000313" key="2">
    <source>
        <dbReference type="EMBL" id="GFQ76079.1"/>
    </source>
</evidence>
<feature type="transmembrane region" description="Helical" evidence="1">
    <location>
        <begin position="356"/>
        <end position="375"/>
    </location>
</feature>
<sequence>MFICGLDITNYAKAQTAKTFSRLKFIYQKLATIIWITYSLYTIVGIIKEDFSNTYEQSISGKITRRSIECAAFLIWNIMMVKKQELSHLILDVGRLGCILNKEIHKMYTIIGTIIIIMIPFMAWMSMTLPFQNEYQCRQITMYHCFGYDFVRDGDNCSVQYILIFFRQFLAYTLRTAVTVVYVTICCFLRNLLSTHSELGAKMVANPKSRINCVYLKNFLEIHEQTIRVLKRFEKTMSLPIFLIVSSDFMAMMYGVIRTNPFDQFDEYSKKITVYIPAITFMALQGTVSFLCISFTASNIHEASKKTNEVQQDMLKRAFISGQKTDIHELVPISILYSNPPFILSAWGAFHFTRGIFLSALGSALTYSLLIMQIMK</sequence>
<dbReference type="EMBL" id="BMAO01021626">
    <property type="protein sequence ID" value="GFQ76079.1"/>
    <property type="molecule type" value="Genomic_DNA"/>
</dbReference>
<feature type="transmembrane region" description="Helical" evidence="1">
    <location>
        <begin position="26"/>
        <end position="47"/>
    </location>
</feature>
<proteinExistence type="predicted"/>
<dbReference type="OrthoDB" id="10328223at2759"/>
<comment type="caution">
    <text evidence="2">The sequence shown here is derived from an EMBL/GenBank/DDBJ whole genome shotgun (WGS) entry which is preliminary data.</text>
</comment>
<keyword evidence="1" id="KW-0812">Transmembrane</keyword>
<accession>A0A8X6FDL1</accession>
<gene>
    <name evidence="2" type="primary">AVEN_247379_1</name>
    <name evidence="2" type="ORF">TNCT_674481</name>
</gene>
<feature type="transmembrane region" description="Helical" evidence="1">
    <location>
        <begin position="272"/>
        <end position="297"/>
    </location>
</feature>
<evidence type="ECO:0000313" key="3">
    <source>
        <dbReference type="Proteomes" id="UP000887116"/>
    </source>
</evidence>
<organism evidence="2 3">
    <name type="scientific">Trichonephila clavata</name>
    <name type="common">Joro spider</name>
    <name type="synonym">Nephila clavata</name>
    <dbReference type="NCBI Taxonomy" id="2740835"/>
    <lineage>
        <taxon>Eukaryota</taxon>
        <taxon>Metazoa</taxon>
        <taxon>Ecdysozoa</taxon>
        <taxon>Arthropoda</taxon>
        <taxon>Chelicerata</taxon>
        <taxon>Arachnida</taxon>
        <taxon>Araneae</taxon>
        <taxon>Araneomorphae</taxon>
        <taxon>Entelegynae</taxon>
        <taxon>Araneoidea</taxon>
        <taxon>Nephilidae</taxon>
        <taxon>Trichonephila</taxon>
    </lineage>
</organism>
<protein>
    <recommendedName>
        <fullName evidence="4">Gustatory receptor</fullName>
    </recommendedName>
</protein>
<feature type="transmembrane region" description="Helical" evidence="1">
    <location>
        <begin position="169"/>
        <end position="193"/>
    </location>
</feature>
<keyword evidence="3" id="KW-1185">Reference proteome</keyword>
<dbReference type="Proteomes" id="UP000887116">
    <property type="component" value="Unassembled WGS sequence"/>
</dbReference>
<name>A0A8X6FDL1_TRICU</name>
<evidence type="ECO:0008006" key="4">
    <source>
        <dbReference type="Google" id="ProtNLM"/>
    </source>
</evidence>